<evidence type="ECO:0000313" key="2">
    <source>
        <dbReference type="EMBL" id="OIJ16731.1"/>
    </source>
</evidence>
<dbReference type="OrthoDB" id="2361087at2"/>
<dbReference type="EMBL" id="MLQR01000004">
    <property type="protein sequence ID" value="OIJ16731.1"/>
    <property type="molecule type" value="Genomic_DNA"/>
</dbReference>
<reference evidence="2 3" key="1">
    <citation type="submission" date="2016-10" db="EMBL/GenBank/DDBJ databases">
        <title>Draft genome sequences of four alkaliphilic bacteria belonging to the Anaerobacillus genus.</title>
        <authorList>
            <person name="Bassil N.M."/>
            <person name="Lloyd J.R."/>
        </authorList>
    </citation>
    <scope>NUCLEOTIDE SEQUENCE [LARGE SCALE GENOMIC DNA]</scope>
    <source>
        <strain evidence="2 3">DSM 18345</strain>
    </source>
</reference>
<evidence type="ECO:0000313" key="3">
    <source>
        <dbReference type="Proteomes" id="UP000179524"/>
    </source>
</evidence>
<keyword evidence="3" id="KW-1185">Reference proteome</keyword>
<name>A0A1S2LW07_9BACI</name>
<gene>
    <name evidence="2" type="ORF">BKP37_05765</name>
</gene>
<dbReference type="Proteomes" id="UP000179524">
    <property type="component" value="Unassembled WGS sequence"/>
</dbReference>
<dbReference type="AlphaFoldDB" id="A0A1S2LW07"/>
<evidence type="ECO:0000259" key="1">
    <source>
        <dbReference type="Pfam" id="PF01521"/>
    </source>
</evidence>
<dbReference type="SUPFAM" id="SSF89360">
    <property type="entry name" value="HesB-like domain"/>
    <property type="match status" value="1"/>
</dbReference>
<feature type="domain" description="Core" evidence="1">
    <location>
        <begin position="1"/>
        <end position="102"/>
    </location>
</feature>
<accession>A0A1S2LW07</accession>
<protein>
    <recommendedName>
        <fullName evidence="1">Core domain-containing protein</fullName>
    </recommendedName>
</protein>
<dbReference type="Pfam" id="PF01521">
    <property type="entry name" value="Fe-S_biosyn"/>
    <property type="match status" value="1"/>
</dbReference>
<dbReference type="Gene3D" id="2.60.300.12">
    <property type="entry name" value="HesB-like domain"/>
    <property type="match status" value="1"/>
</dbReference>
<dbReference type="InterPro" id="IPR035903">
    <property type="entry name" value="HesB-like_dom_sf"/>
</dbReference>
<proteinExistence type="predicted"/>
<comment type="caution">
    <text evidence="2">The sequence shown here is derived from an EMBL/GenBank/DDBJ whole genome shotgun (WGS) entry which is preliminary data.</text>
</comment>
<dbReference type="InterPro" id="IPR000361">
    <property type="entry name" value="ATAP_core_dom"/>
</dbReference>
<organism evidence="2 3">
    <name type="scientific">Anaerobacillus alkalilacustris</name>
    <dbReference type="NCBI Taxonomy" id="393763"/>
    <lineage>
        <taxon>Bacteria</taxon>
        <taxon>Bacillati</taxon>
        <taxon>Bacillota</taxon>
        <taxon>Bacilli</taxon>
        <taxon>Bacillales</taxon>
        <taxon>Bacillaceae</taxon>
        <taxon>Anaerobacillus</taxon>
    </lineage>
</organism>
<sequence>MYVTFSSSAQKFLRKYLKQDDKLILFYDTDGCGCAVNGVPVLHVLSGIGEENLQKIETNSIPLFMYSKHTVFFDELLEIVYQDLKLKLVSKNQIFTHHLQVKQ</sequence>
<dbReference type="RefSeq" id="WP_071308716.1">
    <property type="nucleotide sequence ID" value="NZ_MLQR01000004.1"/>
</dbReference>